<dbReference type="AlphaFoldDB" id="A0A835U270"/>
<evidence type="ECO:0000313" key="3">
    <source>
        <dbReference type="Proteomes" id="UP000636800"/>
    </source>
</evidence>
<organism evidence="1 4">
    <name type="scientific">Vanilla planifolia</name>
    <name type="common">Vanilla</name>
    <dbReference type="NCBI Taxonomy" id="51239"/>
    <lineage>
        <taxon>Eukaryota</taxon>
        <taxon>Viridiplantae</taxon>
        <taxon>Streptophyta</taxon>
        <taxon>Embryophyta</taxon>
        <taxon>Tracheophyta</taxon>
        <taxon>Spermatophyta</taxon>
        <taxon>Magnoliopsida</taxon>
        <taxon>Liliopsida</taxon>
        <taxon>Asparagales</taxon>
        <taxon>Orchidaceae</taxon>
        <taxon>Vanilloideae</taxon>
        <taxon>Vanilleae</taxon>
        <taxon>Vanilla</taxon>
    </lineage>
</organism>
<reference evidence="3 4" key="1">
    <citation type="journal article" date="2020" name="Nat. Food">
        <title>A phased Vanilla planifolia genome enables genetic improvement of flavour and production.</title>
        <authorList>
            <person name="Hasing T."/>
            <person name="Tang H."/>
            <person name="Brym M."/>
            <person name="Khazi F."/>
            <person name="Huang T."/>
            <person name="Chambers A.H."/>
        </authorList>
    </citation>
    <scope>NUCLEOTIDE SEQUENCE [LARGE SCALE GENOMIC DNA]</scope>
    <source>
        <tissue evidence="1">Leaf</tissue>
    </source>
</reference>
<keyword evidence="3" id="KW-1185">Reference proteome</keyword>
<sequence>MLAFDSVGKWTVVAAGVHEESQNEQTPTPSSPLANSVLAIISRATVDSKRIINIFVNKDVYGKADLTALLPGPVKIKHLKLRLGGWSLWASSREAGITIKSRNSQAVKTTIVGFGRILLCSCWVKHLVVFNNTH</sequence>
<dbReference type="Proteomes" id="UP000636800">
    <property type="component" value="Unassembled WGS sequence"/>
</dbReference>
<name>A0A835U270_VANPL</name>
<comment type="caution">
    <text evidence="1">The sequence shown here is derived from an EMBL/GenBank/DDBJ whole genome shotgun (WGS) entry which is preliminary data.</text>
</comment>
<evidence type="ECO:0000313" key="2">
    <source>
        <dbReference type="EMBL" id="KAG0446772.1"/>
    </source>
</evidence>
<dbReference type="EMBL" id="JADCNL010000549">
    <property type="protein sequence ID" value="KAG0446772.1"/>
    <property type="molecule type" value="Genomic_DNA"/>
</dbReference>
<dbReference type="Proteomes" id="UP000639772">
    <property type="component" value="Unassembled WGS sequence"/>
</dbReference>
<evidence type="ECO:0000313" key="4">
    <source>
        <dbReference type="Proteomes" id="UP000639772"/>
    </source>
</evidence>
<accession>A0A835U270</accession>
<protein>
    <submittedName>
        <fullName evidence="1">Uncharacterized protein</fullName>
    </submittedName>
</protein>
<proteinExistence type="predicted"/>
<evidence type="ECO:0000313" key="1">
    <source>
        <dbReference type="EMBL" id="KAG0446724.1"/>
    </source>
</evidence>
<gene>
    <name evidence="2" type="ORF">HPP92_028680</name>
    <name evidence="1" type="ORF">HPP92_028694</name>
</gene>
<dbReference type="EMBL" id="JADCNM010000550">
    <property type="protein sequence ID" value="KAG0446724.1"/>
    <property type="molecule type" value="Genomic_DNA"/>
</dbReference>